<proteinExistence type="inferred from homology"/>
<dbReference type="GO" id="GO:0005737">
    <property type="term" value="C:cytoplasm"/>
    <property type="evidence" value="ECO:0000318"/>
    <property type="project" value="GO_Central"/>
</dbReference>
<dbReference type="STRING" id="6239.Y56A3A.11.1"/>
<dbReference type="KEGG" id="cel:CELE_Y56A3A.11"/>
<gene>
    <name evidence="5 7" type="primary">tsen-2</name>
    <name evidence="5" type="ORF">CELE_Y56A3A.11</name>
    <name evidence="7" type="ORF">Y56A3A.11</name>
</gene>
<dbReference type="GO" id="GO:0000379">
    <property type="term" value="P:tRNA-type intron splice site recognition and cleavage"/>
    <property type="evidence" value="ECO:0000318"/>
    <property type="project" value="GO_Central"/>
</dbReference>
<dbReference type="InterPro" id="IPR006676">
    <property type="entry name" value="tRNA_splic"/>
</dbReference>
<evidence type="ECO:0000256" key="2">
    <source>
        <dbReference type="ARBA" id="ARBA00012573"/>
    </source>
</evidence>
<protein>
    <recommendedName>
        <fullName evidence="2">tRNA-intron lyase</fullName>
        <ecNumber evidence="2">4.6.1.16</ecNumber>
    </recommendedName>
</protein>
<dbReference type="InterPro" id="IPR006677">
    <property type="entry name" value="tRNA_intron_Endonuc_cat-like"/>
</dbReference>
<evidence type="ECO:0000256" key="3">
    <source>
        <dbReference type="ARBA" id="ARBA00034031"/>
    </source>
</evidence>
<dbReference type="PaxDb" id="6239-Y56A3A.11"/>
<evidence type="ECO:0000313" key="6">
    <source>
        <dbReference type="Proteomes" id="UP000001940"/>
    </source>
</evidence>
<comment type="similarity">
    <text evidence="1">Belongs to the tRNA-intron endonuclease family.</text>
</comment>
<dbReference type="Proteomes" id="UP000001940">
    <property type="component" value="Chromosome III"/>
</dbReference>
<dbReference type="OMA" id="FVERKMN"/>
<dbReference type="RefSeq" id="NP_499543.2">
    <property type="nucleotide sequence ID" value="NM_067142.6"/>
</dbReference>
<dbReference type="Bgee" id="WBGene00013231">
    <property type="expression patterns" value="Expressed in embryo and 4 other cell types or tissues"/>
</dbReference>
<dbReference type="InterPro" id="IPR036167">
    <property type="entry name" value="tRNA_intron_Endo_cat-like_sf"/>
</dbReference>
<organism evidence="5 6">
    <name type="scientific">Caenorhabditis elegans</name>
    <dbReference type="NCBI Taxonomy" id="6239"/>
    <lineage>
        <taxon>Eukaryota</taxon>
        <taxon>Metazoa</taxon>
        <taxon>Ecdysozoa</taxon>
        <taxon>Nematoda</taxon>
        <taxon>Chromadorea</taxon>
        <taxon>Rhabditida</taxon>
        <taxon>Rhabditina</taxon>
        <taxon>Rhabditomorpha</taxon>
        <taxon>Rhabditoidea</taxon>
        <taxon>Rhabditidae</taxon>
        <taxon>Peloderinae</taxon>
        <taxon>Caenorhabditis</taxon>
    </lineage>
</organism>
<dbReference type="PhylomeDB" id="Q9U218"/>
<dbReference type="SMR" id="Q9U218"/>
<dbReference type="Gene3D" id="3.40.1350.10">
    <property type="match status" value="1"/>
</dbReference>
<sequence length="278" mass="31430">MDLLVFDAKRNGNHRHVAGRVPVALNKEDLEEVLGFRRIDAFLNGGLVEIFDETASRIIHEMSGIGQWLKDERKESRGVSRSCFSQSCGEPNGKLNEQAANEWAELSPIARTLVLTPIETALLSIDWKIINVVKNGKISLSDEEIWTEMRNLYDNPKEFGKVFSVFRFLKMNGWIVTSGHTFGCDYLIYCLGAEFYHSSAGVLIADVIDPRRLLTLTRILSHNKKALIVATTTSEVECFEDANAVDVKISTMKTYFLERDVAQMSNRCNEVYELNTVD</sequence>
<dbReference type="CDD" id="cd22363">
    <property type="entry name" value="tRNA-intron_lyase_C"/>
    <property type="match status" value="1"/>
</dbReference>
<keyword evidence="5" id="KW-0456">Lyase</keyword>
<dbReference type="OrthoDB" id="10249562at2759"/>
<dbReference type="GO" id="GO:0003676">
    <property type="term" value="F:nucleic acid binding"/>
    <property type="evidence" value="ECO:0007669"/>
    <property type="project" value="InterPro"/>
</dbReference>
<feature type="domain" description="tRNA intron endonuclease catalytic" evidence="4">
    <location>
        <begin position="163"/>
        <end position="235"/>
    </location>
</feature>
<evidence type="ECO:0000256" key="1">
    <source>
        <dbReference type="ARBA" id="ARBA00008078"/>
    </source>
</evidence>
<dbReference type="GeneID" id="176619"/>
<dbReference type="PANTHER" id="PTHR21227">
    <property type="entry name" value="TRNA-SPLICING ENDONUCLEASE SUBUNIT SEN2"/>
    <property type="match status" value="1"/>
</dbReference>
<dbReference type="eggNOG" id="KOG4685">
    <property type="taxonomic scope" value="Eukaryota"/>
</dbReference>
<dbReference type="EMBL" id="BX284603">
    <property type="protein sequence ID" value="CAB60523.3"/>
    <property type="molecule type" value="Genomic_DNA"/>
</dbReference>
<dbReference type="GO" id="GO:0000213">
    <property type="term" value="F:tRNA-intron lyase activity"/>
    <property type="evidence" value="ECO:0000318"/>
    <property type="project" value="GO_Central"/>
</dbReference>
<dbReference type="AlphaFoldDB" id="Q9U218"/>
<dbReference type="GO" id="GO:0000214">
    <property type="term" value="C:tRNA-intron endonuclease complex"/>
    <property type="evidence" value="ECO:0000318"/>
    <property type="project" value="GO_Central"/>
</dbReference>
<dbReference type="PANTHER" id="PTHR21227:SF0">
    <property type="entry name" value="TRNA-SPLICING ENDONUCLEASE SUBUNIT SEN2"/>
    <property type="match status" value="1"/>
</dbReference>
<dbReference type="InParanoid" id="Q9U218"/>
<evidence type="ECO:0000313" key="7">
    <source>
        <dbReference type="WormBase" id="Y56A3A.11"/>
    </source>
</evidence>
<dbReference type="HOGENOM" id="CLU_980854_0_0_1"/>
<dbReference type="GO" id="GO:0008033">
    <property type="term" value="P:tRNA processing"/>
    <property type="evidence" value="ECO:0000318"/>
    <property type="project" value="GO_Central"/>
</dbReference>
<keyword evidence="6" id="KW-1185">Reference proteome</keyword>
<dbReference type="EC" id="4.6.1.16" evidence="2"/>
<dbReference type="WormBase" id="Y56A3A.11">
    <property type="protein sequence ID" value="CE31839"/>
    <property type="gene ID" value="WBGene00013231"/>
    <property type="gene designation" value="tsen-2"/>
</dbReference>
<dbReference type="CTD" id="176619"/>
<dbReference type="SUPFAM" id="SSF53032">
    <property type="entry name" value="tRNA-intron endonuclease catalytic domain-like"/>
    <property type="match status" value="1"/>
</dbReference>
<evidence type="ECO:0000259" key="4">
    <source>
        <dbReference type="Pfam" id="PF01974"/>
    </source>
</evidence>
<comment type="catalytic activity">
    <reaction evidence="3">
        <text>pretRNA = a 3'-half-tRNA molecule with a 5'-OH end + a 5'-half-tRNA molecule with a 2',3'-cyclic phosphate end + an intron with a 2',3'-cyclic phosphate and a 5'-hydroxyl terminus.</text>
        <dbReference type="EC" id="4.6.1.16"/>
    </reaction>
</comment>
<dbReference type="AGR" id="WB:WBGene00013231"/>
<dbReference type="Pfam" id="PF01974">
    <property type="entry name" value="tRNA_int_endo"/>
    <property type="match status" value="1"/>
</dbReference>
<dbReference type="UCSC" id="Y56A3A.11">
    <property type="organism name" value="c. elegans"/>
</dbReference>
<evidence type="ECO:0000313" key="5">
    <source>
        <dbReference type="EMBL" id="CAB60523.3"/>
    </source>
</evidence>
<dbReference type="PRO" id="PR:Q9U218"/>
<dbReference type="InterPro" id="IPR011856">
    <property type="entry name" value="tRNA_endonuc-like_dom_sf"/>
</dbReference>
<accession>Q9U218</accession>
<reference evidence="5 6" key="1">
    <citation type="journal article" date="1998" name="Science">
        <title>Genome sequence of the nematode C. elegans: a platform for investigating biology.</title>
        <authorList>
            <consortium name="The C. elegans sequencing consortium"/>
            <person name="Sulson J.E."/>
            <person name="Waterston R."/>
        </authorList>
    </citation>
    <scope>NUCLEOTIDE SEQUENCE [LARGE SCALE GENOMIC DNA]</scope>
    <source>
        <strain evidence="5 6">Bristol N2</strain>
    </source>
</reference>
<dbReference type="FunCoup" id="Q9U218">
    <property type="interactions" value="2"/>
</dbReference>
<name>Q9U218_CAEEL</name>